<dbReference type="GO" id="GO:0005829">
    <property type="term" value="C:cytosol"/>
    <property type="evidence" value="ECO:0007669"/>
    <property type="project" value="TreeGrafter"/>
</dbReference>
<gene>
    <name evidence="2" type="ORF">UFOPK1561_00194</name>
    <name evidence="3" type="ORF">UFOPK2044_00039</name>
</gene>
<organism evidence="3">
    <name type="scientific">freshwater metagenome</name>
    <dbReference type="NCBI Taxonomy" id="449393"/>
    <lineage>
        <taxon>unclassified sequences</taxon>
        <taxon>metagenomes</taxon>
        <taxon>ecological metagenomes</taxon>
    </lineage>
</organism>
<evidence type="ECO:0000313" key="3">
    <source>
        <dbReference type="EMBL" id="CAB4625476.1"/>
    </source>
</evidence>
<dbReference type="EMBL" id="CAEZSZ010000011">
    <property type="protein sequence ID" value="CAB4549847.1"/>
    <property type="molecule type" value="Genomic_DNA"/>
</dbReference>
<evidence type="ECO:0000256" key="1">
    <source>
        <dbReference type="ARBA" id="ARBA00022801"/>
    </source>
</evidence>
<dbReference type="PANTHER" id="PTHR46517">
    <property type="entry name" value="FRUCTOSE-2,6-BISPHOSPHATASE TIGAR"/>
    <property type="match status" value="1"/>
</dbReference>
<dbReference type="SMART" id="SM00855">
    <property type="entry name" value="PGAM"/>
    <property type="match status" value="1"/>
</dbReference>
<dbReference type="AlphaFoldDB" id="A0A6J6ILS3"/>
<dbReference type="CDD" id="cd07067">
    <property type="entry name" value="HP_PGM_like"/>
    <property type="match status" value="1"/>
</dbReference>
<dbReference type="InterPro" id="IPR029033">
    <property type="entry name" value="His_PPase_superfam"/>
</dbReference>
<evidence type="ECO:0000313" key="2">
    <source>
        <dbReference type="EMBL" id="CAB4549847.1"/>
    </source>
</evidence>
<accession>A0A6J6ILS3</accession>
<dbReference type="Gene3D" id="3.40.50.1240">
    <property type="entry name" value="Phosphoglycerate mutase-like"/>
    <property type="match status" value="1"/>
</dbReference>
<dbReference type="EMBL" id="CAEZVO010000002">
    <property type="protein sequence ID" value="CAB4625476.1"/>
    <property type="molecule type" value="Genomic_DNA"/>
</dbReference>
<dbReference type="PROSITE" id="PS00175">
    <property type="entry name" value="PG_MUTASE"/>
    <property type="match status" value="1"/>
</dbReference>
<keyword evidence="1" id="KW-0378">Hydrolase</keyword>
<dbReference type="PANTHER" id="PTHR46517:SF1">
    <property type="entry name" value="FRUCTOSE-2,6-BISPHOSPHATASE TIGAR"/>
    <property type="match status" value="1"/>
</dbReference>
<sequence length="200" mass="22393">MSETILGLLRHGQTDWNIDFRLQGVTDTLLNETGIAQAKDAAAAINPDHWDTVITSPLIRAKDTAEIVANKNKFTQPVIEPLLIERSFGEAEGLMHEEWVARYSNTNEVPGGESLVDLEQRANLLLSTLATTFRGKRVIAVSHGALIRVLLRIVSDGELPREGERLGNACLNVLVHDDEKWRVRSYEPRTLHLDLLKEQL</sequence>
<protein>
    <submittedName>
        <fullName evidence="3">Unannotated protein</fullName>
    </submittedName>
</protein>
<proteinExistence type="predicted"/>
<dbReference type="GO" id="GO:0043456">
    <property type="term" value="P:regulation of pentose-phosphate shunt"/>
    <property type="evidence" value="ECO:0007669"/>
    <property type="project" value="TreeGrafter"/>
</dbReference>
<dbReference type="SUPFAM" id="SSF53254">
    <property type="entry name" value="Phosphoglycerate mutase-like"/>
    <property type="match status" value="1"/>
</dbReference>
<dbReference type="GO" id="GO:0045820">
    <property type="term" value="P:negative regulation of glycolytic process"/>
    <property type="evidence" value="ECO:0007669"/>
    <property type="project" value="TreeGrafter"/>
</dbReference>
<dbReference type="InterPro" id="IPR001345">
    <property type="entry name" value="PG/BPGM_mutase_AS"/>
</dbReference>
<reference evidence="3" key="1">
    <citation type="submission" date="2020-05" db="EMBL/GenBank/DDBJ databases">
        <authorList>
            <person name="Chiriac C."/>
            <person name="Salcher M."/>
            <person name="Ghai R."/>
            <person name="Kavagutti S V."/>
        </authorList>
    </citation>
    <scope>NUCLEOTIDE SEQUENCE</scope>
</reference>
<dbReference type="InterPro" id="IPR051695">
    <property type="entry name" value="Phosphoglycerate_Mutase"/>
</dbReference>
<name>A0A6J6ILS3_9ZZZZ</name>
<dbReference type="GO" id="GO:0004331">
    <property type="term" value="F:fructose-2,6-bisphosphate 2-phosphatase activity"/>
    <property type="evidence" value="ECO:0007669"/>
    <property type="project" value="TreeGrafter"/>
</dbReference>
<dbReference type="Pfam" id="PF00300">
    <property type="entry name" value="His_Phos_1"/>
    <property type="match status" value="1"/>
</dbReference>
<dbReference type="InterPro" id="IPR013078">
    <property type="entry name" value="His_Pase_superF_clade-1"/>
</dbReference>